<dbReference type="GeneID" id="85439734"/>
<gene>
    <name evidence="4" type="ORF">LY79DRAFT_523035</name>
</gene>
<feature type="signal peptide" evidence="2">
    <location>
        <begin position="1"/>
        <end position="16"/>
    </location>
</feature>
<dbReference type="AlphaFoldDB" id="A0AAD8V204"/>
<name>A0AAD8V204_9PEZI</name>
<keyword evidence="2" id="KW-0732">Signal</keyword>
<dbReference type="EMBL" id="JAHLJV010000069">
    <property type="protein sequence ID" value="KAK1579219.1"/>
    <property type="molecule type" value="Genomic_DNA"/>
</dbReference>
<keyword evidence="5" id="KW-1185">Reference proteome</keyword>
<comment type="caution">
    <text evidence="4">The sequence shown here is derived from an EMBL/GenBank/DDBJ whole genome shotgun (WGS) entry which is preliminary data.</text>
</comment>
<evidence type="ECO:0000259" key="3">
    <source>
        <dbReference type="Pfam" id="PF25411"/>
    </source>
</evidence>
<reference evidence="4" key="1">
    <citation type="submission" date="2021-06" db="EMBL/GenBank/DDBJ databases">
        <title>Comparative genomics, transcriptomics and evolutionary studies reveal genomic signatures of adaptation to plant cell wall in hemibiotrophic fungi.</title>
        <authorList>
            <consortium name="DOE Joint Genome Institute"/>
            <person name="Baroncelli R."/>
            <person name="Diaz J.F."/>
            <person name="Benocci T."/>
            <person name="Peng M."/>
            <person name="Battaglia E."/>
            <person name="Haridas S."/>
            <person name="Andreopoulos W."/>
            <person name="Labutti K."/>
            <person name="Pangilinan J."/>
            <person name="Floch G.L."/>
            <person name="Makela M.R."/>
            <person name="Henrissat B."/>
            <person name="Grigoriev I.V."/>
            <person name="Crouch J.A."/>
            <person name="De Vries R.P."/>
            <person name="Sukno S.A."/>
            <person name="Thon M.R."/>
        </authorList>
    </citation>
    <scope>NUCLEOTIDE SEQUENCE</scope>
    <source>
        <strain evidence="4">CBS 125086</strain>
    </source>
</reference>
<evidence type="ECO:0000256" key="1">
    <source>
        <dbReference type="SAM" id="Phobius"/>
    </source>
</evidence>
<protein>
    <recommendedName>
        <fullName evidence="3">DUF7888 domain-containing protein</fullName>
    </recommendedName>
</protein>
<proteinExistence type="predicted"/>
<sequence length="183" mass="19781">MHVSTLGLCICYISSATLLAALKTTQPQDTQIPPNANIPHFESVVLVDGVQPAVKRDSVRVKLSSPKEDLATREIPIEGVSGLERRQAEILALIAAAIPIGITIAAFSLALSAIQDAQDFDDGRKKFTSTQVEEMWDLNPDYNKFPAAACYDLGYRLANPAGFDQLASITLTAGSKKVVYVLY</sequence>
<keyword evidence="1" id="KW-0472">Membrane</keyword>
<feature type="domain" description="DUF7888" evidence="3">
    <location>
        <begin position="100"/>
        <end position="180"/>
    </location>
</feature>
<keyword evidence="1" id="KW-1133">Transmembrane helix</keyword>
<evidence type="ECO:0000313" key="5">
    <source>
        <dbReference type="Proteomes" id="UP001230504"/>
    </source>
</evidence>
<keyword evidence="1" id="KW-0812">Transmembrane</keyword>
<evidence type="ECO:0000313" key="4">
    <source>
        <dbReference type="EMBL" id="KAK1579219.1"/>
    </source>
</evidence>
<dbReference type="RefSeq" id="XP_060410370.1">
    <property type="nucleotide sequence ID" value="XM_060555494.1"/>
</dbReference>
<organism evidence="4 5">
    <name type="scientific">Colletotrichum navitas</name>
    <dbReference type="NCBI Taxonomy" id="681940"/>
    <lineage>
        <taxon>Eukaryota</taxon>
        <taxon>Fungi</taxon>
        <taxon>Dikarya</taxon>
        <taxon>Ascomycota</taxon>
        <taxon>Pezizomycotina</taxon>
        <taxon>Sordariomycetes</taxon>
        <taxon>Hypocreomycetidae</taxon>
        <taxon>Glomerellales</taxon>
        <taxon>Glomerellaceae</taxon>
        <taxon>Colletotrichum</taxon>
        <taxon>Colletotrichum graminicola species complex</taxon>
    </lineage>
</organism>
<dbReference type="PANTHER" id="PTHR40845">
    <property type="match status" value="1"/>
</dbReference>
<accession>A0AAD8V204</accession>
<dbReference type="PANTHER" id="PTHR40845:SF1">
    <property type="match status" value="1"/>
</dbReference>
<evidence type="ECO:0000256" key="2">
    <source>
        <dbReference type="SAM" id="SignalP"/>
    </source>
</evidence>
<dbReference type="Pfam" id="PF25411">
    <property type="entry name" value="DUF7888"/>
    <property type="match status" value="1"/>
</dbReference>
<feature type="transmembrane region" description="Helical" evidence="1">
    <location>
        <begin position="90"/>
        <end position="114"/>
    </location>
</feature>
<feature type="chain" id="PRO_5042215633" description="DUF7888 domain-containing protein" evidence="2">
    <location>
        <begin position="17"/>
        <end position="183"/>
    </location>
</feature>
<dbReference type="Proteomes" id="UP001230504">
    <property type="component" value="Unassembled WGS sequence"/>
</dbReference>
<dbReference type="InterPro" id="IPR057210">
    <property type="entry name" value="DUF7888"/>
</dbReference>